<keyword evidence="1" id="KW-0812">Transmembrane</keyword>
<accession>A0ABT8C1N6</accession>
<dbReference type="RefSeq" id="WP_076589191.1">
    <property type="nucleotide sequence ID" value="NZ_JAUFQC010000027.1"/>
</dbReference>
<organism evidence="2 3">
    <name type="scientific">Vibrio ostreicida</name>
    <dbReference type="NCBI Taxonomy" id="526588"/>
    <lineage>
        <taxon>Bacteria</taxon>
        <taxon>Pseudomonadati</taxon>
        <taxon>Pseudomonadota</taxon>
        <taxon>Gammaproteobacteria</taxon>
        <taxon>Vibrionales</taxon>
        <taxon>Vibrionaceae</taxon>
        <taxon>Vibrio</taxon>
    </lineage>
</organism>
<dbReference type="Proteomes" id="UP001238540">
    <property type="component" value="Unassembled WGS sequence"/>
</dbReference>
<keyword evidence="3" id="KW-1185">Reference proteome</keyword>
<proteinExistence type="predicted"/>
<feature type="transmembrane region" description="Helical" evidence="1">
    <location>
        <begin position="96"/>
        <end position="115"/>
    </location>
</feature>
<feature type="transmembrane region" description="Helical" evidence="1">
    <location>
        <begin position="42"/>
        <end position="63"/>
    </location>
</feature>
<feature type="transmembrane region" description="Helical" evidence="1">
    <location>
        <begin position="12"/>
        <end position="30"/>
    </location>
</feature>
<reference evidence="3" key="1">
    <citation type="journal article" date="2019" name="Int. J. Syst. Evol. Microbiol.">
        <title>The Global Catalogue of Microorganisms (GCM) 10K type strain sequencing project: providing services to taxonomists for standard genome sequencing and annotation.</title>
        <authorList>
            <consortium name="The Broad Institute Genomics Platform"/>
            <consortium name="The Broad Institute Genome Sequencing Center for Infectious Disease"/>
            <person name="Wu L."/>
            <person name="Ma J."/>
        </authorList>
    </citation>
    <scope>NUCLEOTIDE SEQUENCE [LARGE SCALE GENOMIC DNA]</scope>
    <source>
        <strain evidence="3">CECT 7398</strain>
    </source>
</reference>
<dbReference type="EMBL" id="JAUFQC010000027">
    <property type="protein sequence ID" value="MDN3612529.1"/>
    <property type="molecule type" value="Genomic_DNA"/>
</dbReference>
<protein>
    <submittedName>
        <fullName evidence="2">Uncharacterized protein</fullName>
    </submittedName>
</protein>
<evidence type="ECO:0000256" key="1">
    <source>
        <dbReference type="SAM" id="Phobius"/>
    </source>
</evidence>
<evidence type="ECO:0000313" key="3">
    <source>
        <dbReference type="Proteomes" id="UP001238540"/>
    </source>
</evidence>
<comment type="caution">
    <text evidence="2">The sequence shown here is derived from an EMBL/GenBank/DDBJ whole genome shotgun (WGS) entry which is preliminary data.</text>
</comment>
<sequence length="140" mass="15806">MKRIANTWYFRLRVGFVAQWFSIVVALPALQCGSKRNGIMNIFSMTALTIQLILICSSKYYAYRTHTEISKLNALPDAALLDALAKFQHYNEVGDYLGYAAAAIWAVAFVTIYTHRASKTKLAQLCLILPIFSQFLLSFV</sequence>
<keyword evidence="1" id="KW-1133">Transmembrane helix</keyword>
<name>A0ABT8C1N6_9VIBR</name>
<keyword evidence="1" id="KW-0472">Membrane</keyword>
<gene>
    <name evidence="2" type="ORF">QWZ16_23300</name>
</gene>
<evidence type="ECO:0000313" key="2">
    <source>
        <dbReference type="EMBL" id="MDN3612529.1"/>
    </source>
</evidence>